<dbReference type="Pfam" id="PF06271">
    <property type="entry name" value="RDD"/>
    <property type="match status" value="1"/>
</dbReference>
<keyword evidence="9" id="KW-1185">Reference proteome</keyword>
<dbReference type="InterPro" id="IPR010432">
    <property type="entry name" value="RDD"/>
</dbReference>
<evidence type="ECO:0000256" key="4">
    <source>
        <dbReference type="ARBA" id="ARBA00022989"/>
    </source>
</evidence>
<sequence>MLSRDDMHLGRGSASARRCAVARCPVVVSRTQRAVSCHDRAVTGPGVIAHARPVLPAPVGPPPLAGWWRRVAGALLDDALLGAVTWLAAGPGVEALSLHPGFSLAPADAVTGGTGSVVWPLGVLAVLVLLLAYTGATPGKRVAGVAVVRADTGVPAGLGRSVARPVLHLLDALLLIGYLRPLWHARRQTFADSLLGTVVVQTRGPLRHPALVRFARPDPVGPVVVTVAASVVCAFGVAFSLGTAGGGQVLTGDPRPCEVQGAPGAAGVSATVQPVTYTTSERRGWVRRPTPDAGTGIEVTWTWPDRIGVGAVTTDVWVSRSGTGRGDASLVSGGAVAEAGGAGSAVSALEPGLVGDVGADGWVESDLRVAGDVVATCRVPGPVP</sequence>
<evidence type="ECO:0000256" key="3">
    <source>
        <dbReference type="ARBA" id="ARBA00022692"/>
    </source>
</evidence>
<protein>
    <submittedName>
        <fullName evidence="8">RDD family protein</fullName>
    </submittedName>
</protein>
<evidence type="ECO:0000256" key="1">
    <source>
        <dbReference type="ARBA" id="ARBA00004651"/>
    </source>
</evidence>
<keyword evidence="4 6" id="KW-1133">Transmembrane helix</keyword>
<dbReference type="PANTHER" id="PTHR36115:SF6">
    <property type="entry name" value="PROLINE-RICH ANTIGEN HOMOLOG"/>
    <property type="match status" value="1"/>
</dbReference>
<keyword evidence="2" id="KW-1003">Cell membrane</keyword>
<evidence type="ECO:0000313" key="9">
    <source>
        <dbReference type="Proteomes" id="UP000269289"/>
    </source>
</evidence>
<comment type="subcellular location">
    <subcellularLocation>
        <location evidence="1">Cell membrane</location>
        <topology evidence="1">Multi-pass membrane protein</topology>
    </subcellularLocation>
</comment>
<evidence type="ECO:0000256" key="5">
    <source>
        <dbReference type="ARBA" id="ARBA00023136"/>
    </source>
</evidence>
<keyword evidence="5 6" id="KW-0472">Membrane</keyword>
<keyword evidence="3 6" id="KW-0812">Transmembrane</keyword>
<feature type="domain" description="RDD" evidence="7">
    <location>
        <begin position="64"/>
        <end position="194"/>
    </location>
</feature>
<organism evidence="8 9">
    <name type="scientific">Cellulomonas triticagri</name>
    <dbReference type="NCBI Taxonomy" id="2483352"/>
    <lineage>
        <taxon>Bacteria</taxon>
        <taxon>Bacillati</taxon>
        <taxon>Actinomycetota</taxon>
        <taxon>Actinomycetes</taxon>
        <taxon>Micrococcales</taxon>
        <taxon>Cellulomonadaceae</taxon>
        <taxon>Cellulomonas</taxon>
    </lineage>
</organism>
<proteinExistence type="predicted"/>
<evidence type="ECO:0000259" key="7">
    <source>
        <dbReference type="Pfam" id="PF06271"/>
    </source>
</evidence>
<evidence type="ECO:0000313" key="8">
    <source>
        <dbReference type="EMBL" id="RMI12551.1"/>
    </source>
</evidence>
<evidence type="ECO:0000256" key="2">
    <source>
        <dbReference type="ARBA" id="ARBA00022475"/>
    </source>
</evidence>
<dbReference type="AlphaFoldDB" id="A0A3M2JK74"/>
<dbReference type="GO" id="GO:0005886">
    <property type="term" value="C:plasma membrane"/>
    <property type="evidence" value="ECO:0007669"/>
    <property type="project" value="UniProtKB-SubCell"/>
</dbReference>
<dbReference type="Proteomes" id="UP000269289">
    <property type="component" value="Unassembled WGS sequence"/>
</dbReference>
<gene>
    <name evidence="8" type="ORF">EBM89_08235</name>
</gene>
<feature type="transmembrane region" description="Helical" evidence="6">
    <location>
        <begin position="109"/>
        <end position="133"/>
    </location>
</feature>
<accession>A0A3M2JK74</accession>
<dbReference type="InterPro" id="IPR051791">
    <property type="entry name" value="Pra-immunoreactive"/>
</dbReference>
<evidence type="ECO:0000256" key="6">
    <source>
        <dbReference type="SAM" id="Phobius"/>
    </source>
</evidence>
<dbReference type="PANTHER" id="PTHR36115">
    <property type="entry name" value="PROLINE-RICH ANTIGEN HOMOLOG-RELATED"/>
    <property type="match status" value="1"/>
</dbReference>
<reference evidence="8 9" key="1">
    <citation type="submission" date="2018-10" db="EMBL/GenBank/DDBJ databases">
        <title>Isolation, diversity and antifungal activity of actinobacteria from wheat.</title>
        <authorList>
            <person name="Han C."/>
        </authorList>
    </citation>
    <scope>NUCLEOTIDE SEQUENCE [LARGE SCALE GENOMIC DNA]</scope>
    <source>
        <strain evidence="8 9">NEAU-YY56</strain>
    </source>
</reference>
<name>A0A3M2JK74_9CELL</name>
<comment type="caution">
    <text evidence="8">The sequence shown here is derived from an EMBL/GenBank/DDBJ whole genome shotgun (WGS) entry which is preliminary data.</text>
</comment>
<dbReference type="EMBL" id="RFFI01000035">
    <property type="protein sequence ID" value="RMI12551.1"/>
    <property type="molecule type" value="Genomic_DNA"/>
</dbReference>